<dbReference type="Gene3D" id="1.25.50.20">
    <property type="match status" value="1"/>
</dbReference>
<dbReference type="GO" id="GO:0070006">
    <property type="term" value="F:metalloaminopeptidase activity"/>
    <property type="evidence" value="ECO:0007669"/>
    <property type="project" value="TreeGrafter"/>
</dbReference>
<organism evidence="3 4">
    <name type="scientific">Dipteronia sinensis</name>
    <dbReference type="NCBI Taxonomy" id="43782"/>
    <lineage>
        <taxon>Eukaryota</taxon>
        <taxon>Viridiplantae</taxon>
        <taxon>Streptophyta</taxon>
        <taxon>Embryophyta</taxon>
        <taxon>Tracheophyta</taxon>
        <taxon>Spermatophyta</taxon>
        <taxon>Magnoliopsida</taxon>
        <taxon>eudicotyledons</taxon>
        <taxon>Gunneridae</taxon>
        <taxon>Pentapetalae</taxon>
        <taxon>rosids</taxon>
        <taxon>malvids</taxon>
        <taxon>Sapindales</taxon>
        <taxon>Sapindaceae</taxon>
        <taxon>Hippocastanoideae</taxon>
        <taxon>Acereae</taxon>
        <taxon>Dipteronia</taxon>
    </lineage>
</organism>
<keyword evidence="4" id="KW-1185">Reference proteome</keyword>
<dbReference type="GO" id="GO:0016020">
    <property type="term" value="C:membrane"/>
    <property type="evidence" value="ECO:0007669"/>
    <property type="project" value="TreeGrafter"/>
</dbReference>
<dbReference type="GO" id="GO:0008270">
    <property type="term" value="F:zinc ion binding"/>
    <property type="evidence" value="ECO:0007669"/>
    <property type="project" value="TreeGrafter"/>
</dbReference>
<protein>
    <recommendedName>
        <fullName evidence="2">ERAP1-like C-terminal domain-containing protein</fullName>
    </recommendedName>
</protein>
<dbReference type="AlphaFoldDB" id="A0AAE0AMY7"/>
<comment type="caution">
    <text evidence="3">The sequence shown here is derived from an EMBL/GenBank/DDBJ whole genome shotgun (WGS) entry which is preliminary data.</text>
</comment>
<sequence>MMLITSQQMRNSSTTNRNGFESLLKFYRDREVDAMQEKERILQSLALSPDPDIVLEVLNFLVSDEVRDQDISYGLVGLSLECRETAWRWLKENWDRILKKYGSGMLLHYFVREIVTPLSSDEKAEEVEAFFGSHVNPAVDKILKQSIERIRIKASTSISIIRQLQDQSSNHDKNMSSSVSNSEESIMRLASNYKRESAHQSPLSEAKNADQEKLSGGSLKIAKALVRKNAHLPQMANNLGNLPLFHSIIYSENKELMWYLTLITRVDSPSLPKIIRALTESGSLDIALYFIQRYPNYLALDKDGYDDSLLQWLSTNPSYFFSGSNLGLVERWIYKFVHVEIQNSPTAFINGKYGRKHGMLSSISTKKLGDSSASEVQEITPESY</sequence>
<reference evidence="3" key="1">
    <citation type="journal article" date="2023" name="Plant J.">
        <title>Genome sequences and population genomics provide insights into the demographic history, inbreeding, and mutation load of two 'living fossil' tree species of Dipteronia.</title>
        <authorList>
            <person name="Feng Y."/>
            <person name="Comes H.P."/>
            <person name="Chen J."/>
            <person name="Zhu S."/>
            <person name="Lu R."/>
            <person name="Zhang X."/>
            <person name="Li P."/>
            <person name="Qiu J."/>
            <person name="Olsen K.M."/>
            <person name="Qiu Y."/>
        </authorList>
    </citation>
    <scope>NUCLEOTIDE SEQUENCE</scope>
    <source>
        <strain evidence="3">NBL</strain>
    </source>
</reference>
<dbReference type="InterPro" id="IPR050344">
    <property type="entry name" value="Peptidase_M1_aminopeptidases"/>
</dbReference>
<dbReference type="PANTHER" id="PTHR11533:SF274">
    <property type="entry name" value="AMINOPEPTIDASE"/>
    <property type="match status" value="1"/>
</dbReference>
<dbReference type="InterPro" id="IPR024571">
    <property type="entry name" value="ERAP1-like_C_dom"/>
</dbReference>
<evidence type="ECO:0000256" key="1">
    <source>
        <dbReference type="ARBA" id="ARBA00010136"/>
    </source>
</evidence>
<feature type="domain" description="ERAP1-like C-terminal" evidence="2">
    <location>
        <begin position="15"/>
        <end position="151"/>
    </location>
</feature>
<name>A0AAE0AMY7_9ROSI</name>
<dbReference type="EMBL" id="JANJYJ010000004">
    <property type="protein sequence ID" value="KAK3220437.1"/>
    <property type="molecule type" value="Genomic_DNA"/>
</dbReference>
<evidence type="ECO:0000259" key="2">
    <source>
        <dbReference type="Pfam" id="PF11838"/>
    </source>
</evidence>
<dbReference type="GO" id="GO:0005737">
    <property type="term" value="C:cytoplasm"/>
    <property type="evidence" value="ECO:0007669"/>
    <property type="project" value="TreeGrafter"/>
</dbReference>
<dbReference type="GO" id="GO:0043171">
    <property type="term" value="P:peptide catabolic process"/>
    <property type="evidence" value="ECO:0007669"/>
    <property type="project" value="TreeGrafter"/>
</dbReference>
<dbReference type="Pfam" id="PF11838">
    <property type="entry name" value="ERAP1_C"/>
    <property type="match status" value="1"/>
</dbReference>
<gene>
    <name evidence="3" type="ORF">Dsin_014407</name>
</gene>
<proteinExistence type="inferred from homology"/>
<accession>A0AAE0AMY7</accession>
<dbReference type="GO" id="GO:0006508">
    <property type="term" value="P:proteolysis"/>
    <property type="evidence" value="ECO:0007669"/>
    <property type="project" value="TreeGrafter"/>
</dbReference>
<evidence type="ECO:0000313" key="3">
    <source>
        <dbReference type="EMBL" id="KAK3220437.1"/>
    </source>
</evidence>
<evidence type="ECO:0000313" key="4">
    <source>
        <dbReference type="Proteomes" id="UP001281410"/>
    </source>
</evidence>
<dbReference type="Proteomes" id="UP001281410">
    <property type="component" value="Unassembled WGS sequence"/>
</dbReference>
<comment type="similarity">
    <text evidence="1">Belongs to the peptidase M1 family.</text>
</comment>
<dbReference type="GO" id="GO:0005615">
    <property type="term" value="C:extracellular space"/>
    <property type="evidence" value="ECO:0007669"/>
    <property type="project" value="TreeGrafter"/>
</dbReference>
<dbReference type="GO" id="GO:0042277">
    <property type="term" value="F:peptide binding"/>
    <property type="evidence" value="ECO:0007669"/>
    <property type="project" value="TreeGrafter"/>
</dbReference>
<dbReference type="PANTHER" id="PTHR11533">
    <property type="entry name" value="PROTEASE M1 ZINC METALLOPROTEASE"/>
    <property type="match status" value="1"/>
</dbReference>